<keyword evidence="1" id="KW-0472">Membrane</keyword>
<comment type="caution">
    <text evidence="2">The sequence shown here is derived from an EMBL/GenBank/DDBJ whole genome shotgun (WGS) entry which is preliminary data.</text>
</comment>
<name>A0ABW7YNJ7_9ACTN</name>
<evidence type="ECO:0000313" key="3">
    <source>
        <dbReference type="Proteomes" id="UP001612741"/>
    </source>
</evidence>
<accession>A0ABW7YNJ7</accession>
<keyword evidence="3" id="KW-1185">Reference proteome</keyword>
<feature type="transmembrane region" description="Helical" evidence="1">
    <location>
        <begin position="48"/>
        <end position="67"/>
    </location>
</feature>
<dbReference type="Proteomes" id="UP001612741">
    <property type="component" value="Unassembled WGS sequence"/>
</dbReference>
<dbReference type="InterPro" id="IPR021401">
    <property type="entry name" value="DUF3040"/>
</dbReference>
<evidence type="ECO:0000256" key="1">
    <source>
        <dbReference type="SAM" id="Phobius"/>
    </source>
</evidence>
<evidence type="ECO:0000313" key="2">
    <source>
        <dbReference type="EMBL" id="MFI6497475.1"/>
    </source>
</evidence>
<sequence length="80" mass="8439">MALSAREQSVLDAIARQFADEDPALVKDLSEHGRGTVTAERVPGAFDAWPVALIAVCLAVFTLVLLLSGTAGDVPHVVIR</sequence>
<reference evidence="2 3" key="1">
    <citation type="submission" date="2024-10" db="EMBL/GenBank/DDBJ databases">
        <title>The Natural Products Discovery Center: Release of the First 8490 Sequenced Strains for Exploring Actinobacteria Biosynthetic Diversity.</title>
        <authorList>
            <person name="Kalkreuter E."/>
            <person name="Kautsar S.A."/>
            <person name="Yang D."/>
            <person name="Bader C.D."/>
            <person name="Teijaro C.N."/>
            <person name="Fluegel L."/>
            <person name="Davis C.M."/>
            <person name="Simpson J.R."/>
            <person name="Lauterbach L."/>
            <person name="Steele A.D."/>
            <person name="Gui C."/>
            <person name="Meng S."/>
            <person name="Li G."/>
            <person name="Viehrig K."/>
            <person name="Ye F."/>
            <person name="Su P."/>
            <person name="Kiefer A.F."/>
            <person name="Nichols A."/>
            <person name="Cepeda A.J."/>
            <person name="Yan W."/>
            <person name="Fan B."/>
            <person name="Jiang Y."/>
            <person name="Adhikari A."/>
            <person name="Zheng C.-J."/>
            <person name="Schuster L."/>
            <person name="Cowan T.M."/>
            <person name="Smanski M.J."/>
            <person name="Chevrette M.G."/>
            <person name="De Carvalho L.P.S."/>
            <person name="Shen B."/>
        </authorList>
    </citation>
    <scope>NUCLEOTIDE SEQUENCE [LARGE SCALE GENOMIC DNA]</scope>
    <source>
        <strain evidence="2 3">NPDC050545</strain>
    </source>
</reference>
<keyword evidence="1" id="KW-1133">Transmembrane helix</keyword>
<dbReference type="Pfam" id="PF11239">
    <property type="entry name" value="DUF3040"/>
    <property type="match status" value="1"/>
</dbReference>
<keyword evidence="1" id="KW-0812">Transmembrane</keyword>
<protein>
    <submittedName>
        <fullName evidence="2">DUF3040 domain-containing protein</fullName>
    </submittedName>
</protein>
<gene>
    <name evidence="2" type="ORF">ACIBG2_08830</name>
</gene>
<organism evidence="2 3">
    <name type="scientific">Nonomuraea typhae</name>
    <dbReference type="NCBI Taxonomy" id="2603600"/>
    <lineage>
        <taxon>Bacteria</taxon>
        <taxon>Bacillati</taxon>
        <taxon>Actinomycetota</taxon>
        <taxon>Actinomycetes</taxon>
        <taxon>Streptosporangiales</taxon>
        <taxon>Streptosporangiaceae</taxon>
        <taxon>Nonomuraea</taxon>
    </lineage>
</organism>
<proteinExistence type="predicted"/>
<dbReference type="EMBL" id="JBITGY010000002">
    <property type="protein sequence ID" value="MFI6497475.1"/>
    <property type="molecule type" value="Genomic_DNA"/>
</dbReference>
<dbReference type="RefSeq" id="WP_397080334.1">
    <property type="nucleotide sequence ID" value="NZ_JBITGY010000002.1"/>
</dbReference>